<proteinExistence type="predicted"/>
<reference evidence="1 2" key="1">
    <citation type="submission" date="2018-10" db="EMBL/GenBank/DDBJ databases">
        <title>Draft genome sequence of Pantoea vagans isolated from corpses of the sugarcane aphid Melanaphis sacchari Zehntner.</title>
        <authorList>
            <person name="Toledo E."/>
            <person name="Pena G."/>
            <person name="Lozano L."/>
        </authorList>
    </citation>
    <scope>NUCLEOTIDE SEQUENCE [LARGE SCALE GENOMIC DNA]</scope>
    <source>
        <strain evidence="1 2">ET-90</strain>
    </source>
</reference>
<dbReference type="Proteomes" id="UP000426772">
    <property type="component" value="Unassembled WGS sequence"/>
</dbReference>
<protein>
    <submittedName>
        <fullName evidence="1">Uncharacterized protein</fullName>
    </submittedName>
</protein>
<accession>A0ABY3LI16</accession>
<keyword evidence="2" id="KW-1185">Reference proteome</keyword>
<evidence type="ECO:0000313" key="2">
    <source>
        <dbReference type="Proteomes" id="UP000426772"/>
    </source>
</evidence>
<organism evidence="1 2">
    <name type="scientific">Pantoea vagans</name>
    <dbReference type="NCBI Taxonomy" id="470934"/>
    <lineage>
        <taxon>Bacteria</taxon>
        <taxon>Pseudomonadati</taxon>
        <taxon>Pseudomonadota</taxon>
        <taxon>Gammaproteobacteria</taxon>
        <taxon>Enterobacterales</taxon>
        <taxon>Erwiniaceae</taxon>
        <taxon>Pantoea</taxon>
    </lineage>
</organism>
<name>A0ABY3LI16_9GAMM</name>
<dbReference type="RefSeq" id="WP_147788806.1">
    <property type="nucleotide sequence ID" value="NZ_CP182590.1"/>
</dbReference>
<gene>
    <name evidence="1" type="ORF">D9O29_06235</name>
</gene>
<sequence>MSAYKKTLNNYCVMHKRTDYDRHNKEYQVAIIDKSGQKSRIYGSFGLSGDGMKGSMPSLVNVSNGPDERATIL</sequence>
<comment type="caution">
    <text evidence="1">The sequence shown here is derived from an EMBL/GenBank/DDBJ whole genome shotgun (WGS) entry which is preliminary data.</text>
</comment>
<evidence type="ECO:0000313" key="1">
    <source>
        <dbReference type="EMBL" id="TXL79859.1"/>
    </source>
</evidence>
<dbReference type="EMBL" id="RCNL01000002">
    <property type="protein sequence ID" value="TXL79859.1"/>
    <property type="molecule type" value="Genomic_DNA"/>
</dbReference>